<dbReference type="CDD" id="cd12253">
    <property type="entry name" value="RRM_PIN4_like"/>
    <property type="match status" value="1"/>
</dbReference>
<dbReference type="InterPro" id="IPR034186">
    <property type="entry name" value="PIN4-like_RRM"/>
</dbReference>
<feature type="compositionally biased region" description="Low complexity" evidence="2">
    <location>
        <begin position="393"/>
        <end position="424"/>
    </location>
</feature>
<proteinExistence type="predicted"/>
<name>A0AA91PZU2_CLALS</name>
<feature type="region of interest" description="Disordered" evidence="2">
    <location>
        <begin position="550"/>
        <end position="571"/>
    </location>
</feature>
<feature type="compositionally biased region" description="Polar residues" evidence="2">
    <location>
        <begin position="553"/>
        <end position="571"/>
    </location>
</feature>
<dbReference type="KEGG" id="clus:A9F13_08g00913"/>
<comment type="caution">
    <text evidence="4">The sequence shown here is derived from an EMBL/GenBank/DDBJ whole genome shotgun (WGS) entry which is preliminary data.</text>
</comment>
<evidence type="ECO:0000313" key="4">
    <source>
        <dbReference type="EMBL" id="OVF08396.1"/>
    </source>
</evidence>
<dbReference type="EMBL" id="LYUB02000008">
    <property type="protein sequence ID" value="OVF08396.1"/>
    <property type="molecule type" value="Genomic_DNA"/>
</dbReference>
<evidence type="ECO:0000256" key="1">
    <source>
        <dbReference type="PROSITE-ProRule" id="PRU00176"/>
    </source>
</evidence>
<dbReference type="FunFam" id="3.30.70.330:FF:001151">
    <property type="entry name" value="RNA-binding protein PIN4"/>
    <property type="match status" value="1"/>
</dbReference>
<feature type="region of interest" description="Disordered" evidence="2">
    <location>
        <begin position="456"/>
        <end position="523"/>
    </location>
</feature>
<keyword evidence="1" id="KW-0694">RNA-binding</keyword>
<feature type="domain" description="RRM" evidence="3">
    <location>
        <begin position="168"/>
        <end position="246"/>
    </location>
</feature>
<dbReference type="InterPro" id="IPR035979">
    <property type="entry name" value="RBD_domain_sf"/>
</dbReference>
<dbReference type="AlphaFoldDB" id="A0AA91PZU2"/>
<dbReference type="PROSITE" id="PS50102">
    <property type="entry name" value="RRM"/>
    <property type="match status" value="1"/>
</dbReference>
<feature type="compositionally biased region" description="Gly residues" evidence="2">
    <location>
        <begin position="652"/>
        <end position="661"/>
    </location>
</feature>
<feature type="compositionally biased region" description="Polar residues" evidence="2">
    <location>
        <begin position="36"/>
        <end position="87"/>
    </location>
</feature>
<sequence>MDLRNLSTTPNQMDSVIQRRPSLSSLSSASGYESSTYGNNGPSNLMSAQGPGNSNSQGPTSRQSTGSNRLYSGISNNSSNPNLITPSSMPPSVPNDVVPWVEQQKQQQSLNVNSLDNGKKDMASEMPTHTRRTPQSPNGGTSLMASMSSVTVNTSATMDDDDDELIPTAIVIKNIPFAIKKEQLLDVMTKLNLPLPYAFNYHFDNGVFRGLAFANFTSTEETSMVVNNLNGREIGGRKLRVEYKKMLPAQERERIEREKREKRGQLEEQHRSGSNASLASLISAASTTAATKNLSVNGQQYSTQTERVFVHFPSGSNAPQPPPELNLNDPEILELYSQLLTYRDDNSKLIFELAFPSNLTMSQRKVISHLCSFLNLLELYDNGYIIIRRKPGQQSIQQRHQQSTSFNPHVPQQNPPMSSHSSSMMNLNQLPALLNYGPNPQTTNPHAPELLRSQSQSALQMPRLRQQTTTPIQQQFSQYQPSGSSHQKQPSGSQSKYQSFGNYAQNTAGPTNQAQNPIGTPTSSAAALLRSSNNRSFVDVRAANMNGGFPNPHSVTDSPTAQHSATVQTPGLYQGPNAGYFASGPVSQPGTPLGNPDLANRFAPFGQHSHLAGSLSSLQAATGTGEEFPMNDSLSNKLNSLNLSNGYEQQKSGGGIWGPKK</sequence>
<feature type="region of interest" description="Disordered" evidence="2">
    <location>
        <begin position="616"/>
        <end position="661"/>
    </location>
</feature>
<dbReference type="InterPro" id="IPR000504">
    <property type="entry name" value="RRM_dom"/>
</dbReference>
<dbReference type="InterPro" id="IPR012677">
    <property type="entry name" value="Nucleotide-bd_a/b_plait_sf"/>
</dbReference>
<dbReference type="SUPFAM" id="SSF54928">
    <property type="entry name" value="RNA-binding domain, RBD"/>
    <property type="match status" value="1"/>
</dbReference>
<evidence type="ECO:0000259" key="3">
    <source>
        <dbReference type="PROSITE" id="PS50102"/>
    </source>
</evidence>
<feature type="region of interest" description="Disordered" evidence="2">
    <location>
        <begin position="1"/>
        <end position="96"/>
    </location>
</feature>
<feature type="region of interest" description="Disordered" evidence="2">
    <location>
        <begin position="392"/>
        <end position="424"/>
    </location>
</feature>
<gene>
    <name evidence="4" type="ORF">A9F13_08g00913</name>
</gene>
<reference evidence="4 5" key="1">
    <citation type="submission" date="2017-04" db="EMBL/GenBank/DDBJ databases">
        <title>Draft genome of the yeast Clavispora lusitaniae type strain CBS 6936.</title>
        <authorList>
            <person name="Durrens P."/>
            <person name="Klopp C."/>
            <person name="Biteau N."/>
            <person name="Fitton-Ouhabi V."/>
            <person name="Dementhon K."/>
            <person name="Accoceberry I."/>
            <person name="Sherman D.J."/>
            <person name="Noel T."/>
        </authorList>
    </citation>
    <scope>NUCLEOTIDE SEQUENCE [LARGE SCALE GENOMIC DNA]</scope>
    <source>
        <strain evidence="4 5">CBS 6936</strain>
    </source>
</reference>
<feature type="compositionally biased region" description="Basic and acidic residues" evidence="2">
    <location>
        <begin position="252"/>
        <end position="271"/>
    </location>
</feature>
<feature type="compositionally biased region" description="Low complexity" evidence="2">
    <location>
        <begin position="633"/>
        <end position="645"/>
    </location>
</feature>
<feature type="region of interest" description="Disordered" evidence="2">
    <location>
        <begin position="114"/>
        <end position="141"/>
    </location>
</feature>
<feature type="region of interest" description="Disordered" evidence="2">
    <location>
        <begin position="252"/>
        <end position="274"/>
    </location>
</feature>
<dbReference type="GO" id="GO:0003723">
    <property type="term" value="F:RNA binding"/>
    <property type="evidence" value="ECO:0007669"/>
    <property type="project" value="UniProtKB-UniRule"/>
</dbReference>
<evidence type="ECO:0000313" key="5">
    <source>
        <dbReference type="Proteomes" id="UP000195602"/>
    </source>
</evidence>
<dbReference type="Pfam" id="PF00076">
    <property type="entry name" value="RRM_1"/>
    <property type="match status" value="1"/>
</dbReference>
<feature type="compositionally biased region" description="Low complexity" evidence="2">
    <location>
        <begin position="22"/>
        <end position="35"/>
    </location>
</feature>
<protein>
    <submittedName>
        <fullName evidence="4">RNA-binding protein</fullName>
    </submittedName>
</protein>
<feature type="compositionally biased region" description="Polar residues" evidence="2">
    <location>
        <begin position="1"/>
        <end position="15"/>
    </location>
</feature>
<organism evidence="4 5">
    <name type="scientific">Clavispora lusitaniae</name>
    <name type="common">Candida lusitaniae</name>
    <dbReference type="NCBI Taxonomy" id="36911"/>
    <lineage>
        <taxon>Eukaryota</taxon>
        <taxon>Fungi</taxon>
        <taxon>Dikarya</taxon>
        <taxon>Ascomycota</taxon>
        <taxon>Saccharomycotina</taxon>
        <taxon>Pichiomycetes</taxon>
        <taxon>Metschnikowiaceae</taxon>
        <taxon>Clavispora</taxon>
    </lineage>
</organism>
<evidence type="ECO:0000256" key="2">
    <source>
        <dbReference type="SAM" id="MobiDB-lite"/>
    </source>
</evidence>
<dbReference type="Gene3D" id="3.30.70.330">
    <property type="match status" value="1"/>
</dbReference>
<dbReference type="SMART" id="SM00360">
    <property type="entry name" value="RRM"/>
    <property type="match status" value="1"/>
</dbReference>
<accession>A0AA91PZU2</accession>
<dbReference type="Proteomes" id="UP000195602">
    <property type="component" value="Unassembled WGS sequence"/>
</dbReference>
<feature type="compositionally biased region" description="Polar residues" evidence="2">
    <location>
        <begin position="456"/>
        <end position="522"/>
    </location>
</feature>